<keyword evidence="3" id="KW-1185">Reference proteome</keyword>
<dbReference type="EMBL" id="JBHTLQ010000048">
    <property type="protein sequence ID" value="MFD1192229.1"/>
    <property type="molecule type" value="Genomic_DNA"/>
</dbReference>
<protein>
    <submittedName>
        <fullName evidence="2">DUF805 domain-containing protein</fullName>
    </submittedName>
</protein>
<feature type="transmembrane region" description="Helical" evidence="1">
    <location>
        <begin position="68"/>
        <end position="89"/>
    </location>
</feature>
<keyword evidence="1" id="KW-0472">Membrane</keyword>
<sequence length="145" mass="16201">MSLMFQPLRRYADFQGRASRSEFWLFFLFCVGVSVLAGILSGGSMAWWSWGLGWRHHHGMHWGGPFSGVFGLAHTIFTLYVFVPSLAVTVRRLHDTGKSGWWLLLLLIPAAGQLVLLIFMLLSSEPATNRFGPPPLETDEPSPAI</sequence>
<dbReference type="PANTHER" id="PTHR34980">
    <property type="entry name" value="INNER MEMBRANE PROTEIN-RELATED-RELATED"/>
    <property type="match status" value="1"/>
</dbReference>
<reference evidence="3" key="1">
    <citation type="journal article" date="2019" name="Int. J. Syst. Evol. Microbiol.">
        <title>The Global Catalogue of Microorganisms (GCM) 10K type strain sequencing project: providing services to taxonomists for standard genome sequencing and annotation.</title>
        <authorList>
            <consortium name="The Broad Institute Genomics Platform"/>
            <consortium name="The Broad Institute Genome Sequencing Center for Infectious Disease"/>
            <person name="Wu L."/>
            <person name="Ma J."/>
        </authorList>
    </citation>
    <scope>NUCLEOTIDE SEQUENCE [LARGE SCALE GENOMIC DNA]</scope>
    <source>
        <strain evidence="3">CCUG 55074</strain>
    </source>
</reference>
<gene>
    <name evidence="2" type="ORF">ACFQ27_16700</name>
</gene>
<evidence type="ECO:0000313" key="2">
    <source>
        <dbReference type="EMBL" id="MFD1192229.1"/>
    </source>
</evidence>
<dbReference type="Pfam" id="PF05656">
    <property type="entry name" value="DUF805"/>
    <property type="match status" value="1"/>
</dbReference>
<dbReference type="Proteomes" id="UP001597216">
    <property type="component" value="Unassembled WGS sequence"/>
</dbReference>
<organism evidence="2 3">
    <name type="scientific">Phenylobacterium conjunctum</name>
    <dbReference type="NCBI Taxonomy" id="1298959"/>
    <lineage>
        <taxon>Bacteria</taxon>
        <taxon>Pseudomonadati</taxon>
        <taxon>Pseudomonadota</taxon>
        <taxon>Alphaproteobacteria</taxon>
        <taxon>Caulobacterales</taxon>
        <taxon>Caulobacteraceae</taxon>
        <taxon>Phenylobacterium</taxon>
    </lineage>
</organism>
<dbReference type="PANTHER" id="PTHR34980:SF2">
    <property type="entry name" value="INNER MEMBRANE PROTEIN YHAH-RELATED"/>
    <property type="match status" value="1"/>
</dbReference>
<feature type="transmembrane region" description="Helical" evidence="1">
    <location>
        <begin position="23"/>
        <end position="48"/>
    </location>
</feature>
<keyword evidence="1" id="KW-1133">Transmembrane helix</keyword>
<dbReference type="InterPro" id="IPR008523">
    <property type="entry name" value="DUF805"/>
</dbReference>
<name>A0ABW3T4X8_9CAUL</name>
<evidence type="ECO:0000313" key="3">
    <source>
        <dbReference type="Proteomes" id="UP001597216"/>
    </source>
</evidence>
<dbReference type="RefSeq" id="WP_374348184.1">
    <property type="nucleotide sequence ID" value="NZ_JBHTLQ010000048.1"/>
</dbReference>
<evidence type="ECO:0000256" key="1">
    <source>
        <dbReference type="SAM" id="Phobius"/>
    </source>
</evidence>
<accession>A0ABW3T4X8</accession>
<keyword evidence="1" id="KW-0812">Transmembrane</keyword>
<comment type="caution">
    <text evidence="2">The sequence shown here is derived from an EMBL/GenBank/DDBJ whole genome shotgun (WGS) entry which is preliminary data.</text>
</comment>
<feature type="transmembrane region" description="Helical" evidence="1">
    <location>
        <begin position="101"/>
        <end position="122"/>
    </location>
</feature>
<proteinExistence type="predicted"/>